<accession>A0A1D1Y7Q0</accession>
<name>A0A1D1Y7Q0_9ARAE</name>
<evidence type="ECO:0000313" key="1">
    <source>
        <dbReference type="EMBL" id="JAT48752.1"/>
    </source>
</evidence>
<proteinExistence type="predicted"/>
<organism evidence="2">
    <name type="scientific">Anthurium amnicola</name>
    <dbReference type="NCBI Taxonomy" id="1678845"/>
    <lineage>
        <taxon>Eukaryota</taxon>
        <taxon>Viridiplantae</taxon>
        <taxon>Streptophyta</taxon>
        <taxon>Embryophyta</taxon>
        <taxon>Tracheophyta</taxon>
        <taxon>Spermatophyta</taxon>
        <taxon>Magnoliopsida</taxon>
        <taxon>Liliopsida</taxon>
        <taxon>Araceae</taxon>
        <taxon>Pothoideae</taxon>
        <taxon>Potheae</taxon>
        <taxon>Anthurium</taxon>
    </lineage>
</organism>
<evidence type="ECO:0000313" key="2">
    <source>
        <dbReference type="EMBL" id="JAT50660.1"/>
    </source>
</evidence>
<reference evidence="2" key="1">
    <citation type="submission" date="2015-07" db="EMBL/GenBank/DDBJ databases">
        <title>Transcriptome Assembly of Anthurium amnicola.</title>
        <authorList>
            <person name="Suzuki J."/>
        </authorList>
    </citation>
    <scope>NUCLEOTIDE SEQUENCE</scope>
</reference>
<dbReference type="EMBL" id="GDJX01019184">
    <property type="protein sequence ID" value="JAT48752.1"/>
    <property type="molecule type" value="Transcribed_RNA"/>
</dbReference>
<sequence>MALLNVSTNKDADYVEVQEEEVEESCSYMSFLFQLYLVDKVNKLGNICSLITTTEHTSKNRLTSTLFCKMDSAIIWKTLALFLRHTHHGGHSGLVPSWFSWAAGWLGCLWQGSP</sequence>
<dbReference type="AlphaFoldDB" id="A0A1D1Y7Q0"/>
<feature type="non-terminal residue" evidence="2">
    <location>
        <position position="114"/>
    </location>
</feature>
<gene>
    <name evidence="1" type="ORF">g.42046</name>
    <name evidence="2" type="ORF">g.42049</name>
</gene>
<protein>
    <submittedName>
        <fullName evidence="2">Uncharacterized protein</fullName>
    </submittedName>
</protein>
<dbReference type="EMBL" id="GDJX01017276">
    <property type="protein sequence ID" value="JAT50660.1"/>
    <property type="molecule type" value="Transcribed_RNA"/>
</dbReference>